<evidence type="ECO:0000256" key="3">
    <source>
        <dbReference type="ARBA" id="ARBA00023015"/>
    </source>
</evidence>
<dbReference type="EMBL" id="JAUSVX010000001">
    <property type="protein sequence ID" value="MDQ0467561.1"/>
    <property type="molecule type" value="Genomic_DNA"/>
</dbReference>
<dbReference type="InterPro" id="IPR004839">
    <property type="entry name" value="Aminotransferase_I/II_large"/>
</dbReference>
<dbReference type="InterPro" id="IPR036390">
    <property type="entry name" value="WH_DNA-bd_sf"/>
</dbReference>
<sequence length="457" mass="47186">MPVLRAGVPRYLAIAQALAEDIRAGRLAPGAQLPPQRALAEALDVDLTTVTRAFGEARRQGLVEGTTRRGSFVRLPGTPRYAEPSLAAPPVVDLSMNMPPQPADGFLREAIRDGLDALLGSPAGLLTMHYQDNAGAPADRAAGARFLAERLDGPPVDRLVVMPGAQAALAAVLSVALAPGEVLATGAVAYPGVRAAAARCGLRLAGVALDEHGLIPAALEEVCARTGARAVYVVPTIDNPTTATLPLRRREELAALARRRDLAIVEDDAYGALPLATPPALAALAPDRTWHIATLSKCATPALRIAYAVAPDVAGALRLAADVRATSLMAPPLMAGLATRWIEDGTLAALTAAIRRESAARQAIAAQVLQGLSFAAHPEGHHLWLALPDGWRHGDVGADARRAGLSVVGSDAFAISEIPKAVRISLGAPSTRAALERGLTVLAAVLSGPPQAVAGIV</sequence>
<dbReference type="InterPro" id="IPR015424">
    <property type="entry name" value="PyrdxlP-dep_Trfase"/>
</dbReference>
<evidence type="ECO:0000256" key="2">
    <source>
        <dbReference type="ARBA" id="ARBA00022898"/>
    </source>
</evidence>
<gene>
    <name evidence="7" type="ORF">QO011_000556</name>
</gene>
<keyword evidence="3" id="KW-0805">Transcription regulation</keyword>
<reference evidence="7 8" key="1">
    <citation type="submission" date="2023-07" db="EMBL/GenBank/DDBJ databases">
        <title>Genomic Encyclopedia of Type Strains, Phase IV (KMG-IV): sequencing the most valuable type-strain genomes for metagenomic binning, comparative biology and taxonomic classification.</title>
        <authorList>
            <person name="Goeker M."/>
        </authorList>
    </citation>
    <scope>NUCLEOTIDE SEQUENCE [LARGE SCALE GENOMIC DNA]</scope>
    <source>
        <strain evidence="7 8">DSM 19619</strain>
    </source>
</reference>
<keyword evidence="2" id="KW-0663">Pyridoxal phosphate</keyword>
<evidence type="ECO:0000313" key="7">
    <source>
        <dbReference type="EMBL" id="MDQ0467561.1"/>
    </source>
</evidence>
<dbReference type="GO" id="GO:0003677">
    <property type="term" value="F:DNA binding"/>
    <property type="evidence" value="ECO:0007669"/>
    <property type="project" value="UniProtKB-KW"/>
</dbReference>
<dbReference type="InterPro" id="IPR051446">
    <property type="entry name" value="HTH_trans_reg/aminotransferase"/>
</dbReference>
<evidence type="ECO:0000313" key="8">
    <source>
        <dbReference type="Proteomes" id="UP001242480"/>
    </source>
</evidence>
<dbReference type="Pfam" id="PF00155">
    <property type="entry name" value="Aminotran_1_2"/>
    <property type="match status" value="1"/>
</dbReference>
<name>A0ABU0IZY0_9HYPH</name>
<keyword evidence="5" id="KW-0804">Transcription</keyword>
<evidence type="ECO:0000256" key="4">
    <source>
        <dbReference type="ARBA" id="ARBA00023125"/>
    </source>
</evidence>
<protein>
    <submittedName>
        <fullName evidence="7">DNA-binding transcriptional MocR family regulator</fullName>
    </submittedName>
</protein>
<dbReference type="InterPro" id="IPR015421">
    <property type="entry name" value="PyrdxlP-dep_Trfase_major"/>
</dbReference>
<keyword evidence="4 7" id="KW-0238">DNA-binding</keyword>
<dbReference type="Pfam" id="PF00392">
    <property type="entry name" value="GntR"/>
    <property type="match status" value="1"/>
</dbReference>
<evidence type="ECO:0000256" key="5">
    <source>
        <dbReference type="ARBA" id="ARBA00023163"/>
    </source>
</evidence>
<comment type="similarity">
    <text evidence="1">In the C-terminal section; belongs to the class-I pyridoxal-phosphate-dependent aminotransferase family.</text>
</comment>
<dbReference type="SUPFAM" id="SSF46785">
    <property type="entry name" value="Winged helix' DNA-binding domain"/>
    <property type="match status" value="1"/>
</dbReference>
<dbReference type="SMART" id="SM00345">
    <property type="entry name" value="HTH_GNTR"/>
    <property type="match status" value="1"/>
</dbReference>
<dbReference type="PROSITE" id="PS50949">
    <property type="entry name" value="HTH_GNTR"/>
    <property type="match status" value="1"/>
</dbReference>
<keyword evidence="8" id="KW-1185">Reference proteome</keyword>
<evidence type="ECO:0000259" key="6">
    <source>
        <dbReference type="PROSITE" id="PS50949"/>
    </source>
</evidence>
<dbReference type="SUPFAM" id="SSF53383">
    <property type="entry name" value="PLP-dependent transferases"/>
    <property type="match status" value="1"/>
</dbReference>
<dbReference type="RefSeq" id="WP_307267340.1">
    <property type="nucleotide sequence ID" value="NZ_JAUSVX010000001.1"/>
</dbReference>
<evidence type="ECO:0000256" key="1">
    <source>
        <dbReference type="ARBA" id="ARBA00005384"/>
    </source>
</evidence>
<feature type="domain" description="HTH gntR-type" evidence="6">
    <location>
        <begin position="8"/>
        <end position="76"/>
    </location>
</feature>
<dbReference type="CDD" id="cd00609">
    <property type="entry name" value="AAT_like"/>
    <property type="match status" value="1"/>
</dbReference>
<dbReference type="InterPro" id="IPR000524">
    <property type="entry name" value="Tscrpt_reg_HTH_GntR"/>
</dbReference>
<dbReference type="Gene3D" id="3.40.640.10">
    <property type="entry name" value="Type I PLP-dependent aspartate aminotransferase-like (Major domain)"/>
    <property type="match status" value="1"/>
</dbReference>
<dbReference type="InterPro" id="IPR036388">
    <property type="entry name" value="WH-like_DNA-bd_sf"/>
</dbReference>
<accession>A0ABU0IZY0</accession>
<proteinExistence type="inferred from homology"/>
<dbReference type="PANTHER" id="PTHR46577">
    <property type="entry name" value="HTH-TYPE TRANSCRIPTIONAL REGULATORY PROTEIN GABR"/>
    <property type="match status" value="1"/>
</dbReference>
<organism evidence="7 8">
    <name type="scientific">Labrys wisconsinensis</name>
    <dbReference type="NCBI Taxonomy" id="425677"/>
    <lineage>
        <taxon>Bacteria</taxon>
        <taxon>Pseudomonadati</taxon>
        <taxon>Pseudomonadota</taxon>
        <taxon>Alphaproteobacteria</taxon>
        <taxon>Hyphomicrobiales</taxon>
        <taxon>Xanthobacteraceae</taxon>
        <taxon>Labrys</taxon>
    </lineage>
</organism>
<dbReference type="Proteomes" id="UP001242480">
    <property type="component" value="Unassembled WGS sequence"/>
</dbReference>
<dbReference type="CDD" id="cd07377">
    <property type="entry name" value="WHTH_GntR"/>
    <property type="match status" value="1"/>
</dbReference>
<comment type="caution">
    <text evidence="7">The sequence shown here is derived from an EMBL/GenBank/DDBJ whole genome shotgun (WGS) entry which is preliminary data.</text>
</comment>
<dbReference type="Gene3D" id="1.10.10.10">
    <property type="entry name" value="Winged helix-like DNA-binding domain superfamily/Winged helix DNA-binding domain"/>
    <property type="match status" value="1"/>
</dbReference>
<dbReference type="PANTHER" id="PTHR46577:SF1">
    <property type="entry name" value="HTH-TYPE TRANSCRIPTIONAL REGULATORY PROTEIN GABR"/>
    <property type="match status" value="1"/>
</dbReference>